<protein>
    <submittedName>
        <fullName evidence="14">Manganese-dependent inorganic diphosphatase</fullName>
        <ecNumber evidence="14">3.6.1.1</ecNumber>
    </submittedName>
</protein>
<dbReference type="AlphaFoldDB" id="A0AA43RHI1"/>
<evidence type="ECO:0000256" key="6">
    <source>
        <dbReference type="ARBA" id="ARBA00022723"/>
    </source>
</evidence>
<dbReference type="GO" id="GO:0003723">
    <property type="term" value="F:RNA binding"/>
    <property type="evidence" value="ECO:0007669"/>
    <property type="project" value="UniProtKB-KW"/>
</dbReference>
<comment type="cofactor">
    <cofactor evidence="1">
        <name>Mn(2+)</name>
        <dbReference type="ChEBI" id="CHEBI:29035"/>
    </cofactor>
</comment>
<keyword evidence="6" id="KW-0479">Metal-binding</keyword>
<dbReference type="Gene3D" id="3.10.580.10">
    <property type="entry name" value="CBS-domain"/>
    <property type="match status" value="1"/>
</dbReference>
<dbReference type="Pfam" id="PF01368">
    <property type="entry name" value="DHH"/>
    <property type="match status" value="1"/>
</dbReference>
<dbReference type="GO" id="GO:0000166">
    <property type="term" value="F:nucleotide binding"/>
    <property type="evidence" value="ECO:0007669"/>
    <property type="project" value="UniProtKB-KW"/>
</dbReference>
<evidence type="ECO:0000256" key="2">
    <source>
        <dbReference type="ARBA" id="ARBA00001946"/>
    </source>
</evidence>
<dbReference type="InterPro" id="IPR038763">
    <property type="entry name" value="DHH_sf"/>
</dbReference>
<dbReference type="GO" id="GO:0004427">
    <property type="term" value="F:inorganic diphosphate phosphatase activity"/>
    <property type="evidence" value="ECO:0007669"/>
    <property type="project" value="UniProtKB-EC"/>
</dbReference>
<keyword evidence="5" id="KW-0548">Nucleotidyltransferase</keyword>
<keyword evidence="11" id="KW-0464">Manganese</keyword>
<dbReference type="Pfam" id="PF02833">
    <property type="entry name" value="DHHA2"/>
    <property type="match status" value="1"/>
</dbReference>
<evidence type="ECO:0000256" key="8">
    <source>
        <dbReference type="ARBA" id="ARBA00022801"/>
    </source>
</evidence>
<evidence type="ECO:0000256" key="4">
    <source>
        <dbReference type="ARBA" id="ARBA00022694"/>
    </source>
</evidence>
<dbReference type="NCBIfam" id="NF011449">
    <property type="entry name" value="PRK14869.2-5"/>
    <property type="match status" value="1"/>
</dbReference>
<dbReference type="InterPro" id="IPR001667">
    <property type="entry name" value="DDH_dom"/>
</dbReference>
<evidence type="ECO:0000256" key="5">
    <source>
        <dbReference type="ARBA" id="ARBA00022695"/>
    </source>
</evidence>
<dbReference type="GO" id="GO:0005737">
    <property type="term" value="C:cytoplasm"/>
    <property type="evidence" value="ECO:0007669"/>
    <property type="project" value="InterPro"/>
</dbReference>
<evidence type="ECO:0000256" key="9">
    <source>
        <dbReference type="ARBA" id="ARBA00022842"/>
    </source>
</evidence>
<evidence type="ECO:0000256" key="12">
    <source>
        <dbReference type="PROSITE-ProRule" id="PRU00703"/>
    </source>
</evidence>
<dbReference type="InterPro" id="IPR000644">
    <property type="entry name" value="CBS_dom"/>
</dbReference>
<feature type="domain" description="CBS" evidence="13">
    <location>
        <begin position="85"/>
        <end position="141"/>
    </location>
</feature>
<evidence type="ECO:0000259" key="13">
    <source>
        <dbReference type="PROSITE" id="PS51371"/>
    </source>
</evidence>
<organism evidence="14 15">
    <name type="scientific">Phoenicibacter congonensis</name>
    <dbReference type="NCBI Taxonomy" id="1944646"/>
    <lineage>
        <taxon>Bacteria</taxon>
        <taxon>Bacillati</taxon>
        <taxon>Actinomycetota</taxon>
        <taxon>Coriobacteriia</taxon>
        <taxon>Eggerthellales</taxon>
        <taxon>Eggerthellaceae</taxon>
        <taxon>Phoenicibacter</taxon>
    </lineage>
</organism>
<keyword evidence="12" id="KW-0129">CBS domain</keyword>
<evidence type="ECO:0000256" key="7">
    <source>
        <dbReference type="ARBA" id="ARBA00022741"/>
    </source>
</evidence>
<dbReference type="GO" id="GO:0016779">
    <property type="term" value="F:nucleotidyltransferase activity"/>
    <property type="evidence" value="ECO:0007669"/>
    <property type="project" value="UniProtKB-KW"/>
</dbReference>
<keyword evidence="9" id="KW-0460">Magnesium</keyword>
<keyword evidence="7" id="KW-0547">Nucleotide-binding</keyword>
<keyword evidence="5" id="KW-0808">Transferase</keyword>
<dbReference type="Pfam" id="PF00571">
    <property type="entry name" value="CBS"/>
    <property type="match status" value="2"/>
</dbReference>
<accession>A0AA43RHI1</accession>
<dbReference type="PANTHER" id="PTHR47788:SF1">
    <property type="entry name" value="A-ADDING TRNA NUCLEOTIDYLTRANSFERASE"/>
    <property type="match status" value="1"/>
</dbReference>
<evidence type="ECO:0000313" key="14">
    <source>
        <dbReference type="EMBL" id="MDO4841929.1"/>
    </source>
</evidence>
<keyword evidence="4" id="KW-0819">tRNA processing</keyword>
<comment type="caution">
    <text evidence="14">The sequence shown here is derived from an EMBL/GenBank/DDBJ whole genome shotgun (WGS) entry which is preliminary data.</text>
</comment>
<sequence>MTEKVLVFGHRNPDNDCISSAVAYCYLKNKLSGRKERYHFDEAGFEYIPARLGDMPAESEWVLKKNGFEAPVLISHVYPRVCDVMTEDPISVRLDTTMLEAGRLLRKHNIRSLVVEDEEGKFRGLISTRNIAERYVAATDEVDDDDYTDGDVAKSLEASLTQKVSELMSTDVYCMDKEAVLKDAIVELMASPLREGVALDDEGRAIGIVTRSDIATYGRRRVILVDHNETLQSAPGIETAQIMEIVDHHRIADVTTTEPIKFLGLPIGSTASIISLEFEKHRVSIPPRIAEVLLSAIMTDTLLLKSPTTTHADREQAEYLADIVGVDPLEFGREVFNVRGNDEDLPIDKLVAGDSKEYMLETDVILVCAHETVNLQAVKDREDEIRDYMDLLLQTKKYKFVLLMVTDIINEGSQFYCEGDRKAMNRVFDIQCKGEGGTWMPGIVSRKKQVAPKLLSYIK</sequence>
<evidence type="ECO:0000256" key="3">
    <source>
        <dbReference type="ARBA" id="ARBA00007265"/>
    </source>
</evidence>
<comment type="similarity">
    <text evidence="3">Belongs to the tRNA nucleotidyltransferase/poly(A) polymerase family.</text>
</comment>
<dbReference type="SUPFAM" id="SSF54631">
    <property type="entry name" value="CBS-domain pair"/>
    <property type="match status" value="1"/>
</dbReference>
<dbReference type="PROSITE" id="PS51371">
    <property type="entry name" value="CBS"/>
    <property type="match status" value="2"/>
</dbReference>
<dbReference type="PANTHER" id="PTHR47788">
    <property type="entry name" value="POLYA POLYMERASE"/>
    <property type="match status" value="1"/>
</dbReference>
<proteinExistence type="inferred from homology"/>
<gene>
    <name evidence="14" type="ORF">Q3982_04550</name>
</gene>
<dbReference type="Gene3D" id="3.10.310.20">
    <property type="entry name" value="DHHA2 domain"/>
    <property type="match status" value="1"/>
</dbReference>
<comment type="cofactor">
    <cofactor evidence="2">
        <name>Mg(2+)</name>
        <dbReference type="ChEBI" id="CHEBI:18420"/>
    </cofactor>
</comment>
<dbReference type="InterPro" id="IPR046342">
    <property type="entry name" value="CBS_dom_sf"/>
</dbReference>
<keyword evidence="10" id="KW-0694">RNA-binding</keyword>
<dbReference type="SMART" id="SM00116">
    <property type="entry name" value="CBS"/>
    <property type="match status" value="2"/>
</dbReference>
<keyword evidence="8 14" id="KW-0378">Hydrolase</keyword>
<dbReference type="CDD" id="cd02205">
    <property type="entry name" value="CBS_pair_SF"/>
    <property type="match status" value="1"/>
</dbReference>
<dbReference type="InterPro" id="IPR004097">
    <property type="entry name" value="DHHA2"/>
</dbReference>
<dbReference type="Gene3D" id="3.90.1640.10">
    <property type="entry name" value="inorganic pyrophosphatase (n-terminal core)"/>
    <property type="match status" value="1"/>
</dbReference>
<evidence type="ECO:0000256" key="1">
    <source>
        <dbReference type="ARBA" id="ARBA00001936"/>
    </source>
</evidence>
<feature type="domain" description="CBS" evidence="13">
    <location>
        <begin position="168"/>
        <end position="225"/>
    </location>
</feature>
<dbReference type="InterPro" id="IPR052390">
    <property type="entry name" value="tRNA_nt/polyA_polymerase"/>
</dbReference>
<dbReference type="InterPro" id="IPR038222">
    <property type="entry name" value="DHHA2_dom_sf"/>
</dbReference>
<dbReference type="GO" id="GO:0008033">
    <property type="term" value="P:tRNA processing"/>
    <property type="evidence" value="ECO:0007669"/>
    <property type="project" value="UniProtKB-KW"/>
</dbReference>
<evidence type="ECO:0000256" key="10">
    <source>
        <dbReference type="ARBA" id="ARBA00022884"/>
    </source>
</evidence>
<evidence type="ECO:0000313" key="15">
    <source>
        <dbReference type="Proteomes" id="UP001168575"/>
    </source>
</evidence>
<dbReference type="SMART" id="SM01131">
    <property type="entry name" value="DHHA2"/>
    <property type="match status" value="1"/>
</dbReference>
<dbReference type="EMBL" id="JAUMVS010000066">
    <property type="protein sequence ID" value="MDO4841929.1"/>
    <property type="molecule type" value="Genomic_DNA"/>
</dbReference>
<dbReference type="Proteomes" id="UP001168575">
    <property type="component" value="Unassembled WGS sequence"/>
</dbReference>
<keyword evidence="15" id="KW-1185">Reference proteome</keyword>
<dbReference type="GO" id="GO:0046872">
    <property type="term" value="F:metal ion binding"/>
    <property type="evidence" value="ECO:0007669"/>
    <property type="project" value="UniProtKB-KW"/>
</dbReference>
<reference evidence="14" key="1">
    <citation type="submission" date="2023-07" db="EMBL/GenBank/DDBJ databases">
        <title>Between Cages and Wild: Unraveling the Impact of Captivity on Animal Microbiomes and Antimicrobial Resistance.</title>
        <authorList>
            <person name="Schmartz G.P."/>
            <person name="Rehner J."/>
            <person name="Schuff M.J."/>
            <person name="Becker S.L."/>
            <person name="Kravczyk M."/>
            <person name="Gurevich A."/>
            <person name="Francke R."/>
            <person name="Mueller R."/>
            <person name="Keller V."/>
            <person name="Keller A."/>
        </authorList>
    </citation>
    <scope>NUCLEOTIDE SEQUENCE</scope>
    <source>
        <strain evidence="14">S12M_St_49</strain>
    </source>
</reference>
<evidence type="ECO:0000256" key="11">
    <source>
        <dbReference type="ARBA" id="ARBA00023211"/>
    </source>
</evidence>
<name>A0AA43RHI1_9ACTN</name>
<dbReference type="SUPFAM" id="SSF64182">
    <property type="entry name" value="DHH phosphoesterases"/>
    <property type="match status" value="1"/>
</dbReference>
<dbReference type="EC" id="3.6.1.1" evidence="14"/>